<name>A0AB39BMH4_9MICO</name>
<dbReference type="AlphaFoldDB" id="A0AB39BMH4"/>
<gene>
    <name evidence="1" type="ORF">ABFY20_09580</name>
</gene>
<proteinExistence type="predicted"/>
<sequence length="201" mass="21195">MLRSTVFPLLLDSVGLPEVELCAAHLDRTVVRVGGSFVPADVAVGAELRAGALLGEVPGGLVAERSTAAWVHGACPRQAGPPQLCVPAPGRASPARRGALRVRQVVLADHDVETISGLRLTTVRRTALDLLRQTEAFDRRAAVTVSTLLLAGDISTAAARAELERSEHLPLRHRAIARLALFDAAGGVLPRPGRSQPPVTR</sequence>
<reference evidence="1" key="1">
    <citation type="submission" date="2024-05" db="EMBL/GenBank/DDBJ databases">
        <title>Herbiconiux sp. A18JL235.</title>
        <authorList>
            <person name="Zhang G."/>
        </authorList>
    </citation>
    <scope>NUCLEOTIDE SEQUENCE</scope>
    <source>
        <strain evidence="1">A18JL235</strain>
    </source>
</reference>
<organism evidence="1">
    <name type="scientific">Herbiconiux sp. A18JL235</name>
    <dbReference type="NCBI Taxonomy" id="3152363"/>
    <lineage>
        <taxon>Bacteria</taxon>
        <taxon>Bacillati</taxon>
        <taxon>Actinomycetota</taxon>
        <taxon>Actinomycetes</taxon>
        <taxon>Micrococcales</taxon>
        <taxon>Microbacteriaceae</taxon>
        <taxon>Herbiconiux</taxon>
    </lineage>
</organism>
<protein>
    <submittedName>
        <fullName evidence="1">Type IV toxin-antitoxin system AbiEi family antitoxin</fullName>
    </submittedName>
</protein>
<accession>A0AB39BMH4</accession>
<dbReference type="RefSeq" id="WP_368499698.1">
    <property type="nucleotide sequence ID" value="NZ_CP162511.1"/>
</dbReference>
<evidence type="ECO:0000313" key="1">
    <source>
        <dbReference type="EMBL" id="XDI07325.1"/>
    </source>
</evidence>
<dbReference type="EMBL" id="CP162511">
    <property type="protein sequence ID" value="XDI07325.1"/>
    <property type="molecule type" value="Genomic_DNA"/>
</dbReference>